<keyword evidence="3" id="KW-1133">Transmembrane helix</keyword>
<feature type="transmembrane region" description="Helical" evidence="3">
    <location>
        <begin position="20"/>
        <end position="41"/>
    </location>
</feature>
<sequence>MRKWLKHLKNQKGLTLIELLAVVVILGIIAAIAVPAIGNIIDNSKEDAHRSNALLIINAAKLGKTDGTFKNSDFTGTNSVTLQELVDAGYLDAVPADPSFDGKSYYSTSKVTKNANQYLITLYNFDGSHSYYNAISESKLNSDTKPVMP</sequence>
<keyword evidence="3" id="KW-0812">Transmembrane</keyword>
<dbReference type="SUPFAM" id="SSF54523">
    <property type="entry name" value="Pili subunits"/>
    <property type="match status" value="1"/>
</dbReference>
<dbReference type="InterPro" id="IPR012902">
    <property type="entry name" value="N_methyl_site"/>
</dbReference>
<organism evidence="4 5">
    <name type="scientific">Paenisporosarcina cavernae</name>
    <dbReference type="NCBI Taxonomy" id="2320858"/>
    <lineage>
        <taxon>Bacteria</taxon>
        <taxon>Bacillati</taxon>
        <taxon>Bacillota</taxon>
        <taxon>Bacilli</taxon>
        <taxon>Bacillales</taxon>
        <taxon>Caryophanaceae</taxon>
        <taxon>Paenisporosarcina</taxon>
    </lineage>
</organism>
<dbReference type="Pfam" id="PF07963">
    <property type="entry name" value="N_methyl"/>
    <property type="match status" value="1"/>
</dbReference>
<dbReference type="RefSeq" id="WP_119883491.1">
    <property type="nucleotide sequence ID" value="NZ_CP032418.1"/>
</dbReference>
<dbReference type="InterPro" id="IPR045584">
    <property type="entry name" value="Pilin-like"/>
</dbReference>
<evidence type="ECO:0000256" key="2">
    <source>
        <dbReference type="ARBA" id="ARBA00023287"/>
    </source>
</evidence>
<comment type="subcellular location">
    <subcellularLocation>
        <location evidence="1">Cell surface</location>
    </subcellularLocation>
</comment>
<gene>
    <name evidence="4" type="ORF">D3873_07550</name>
</gene>
<evidence type="ECO:0000256" key="1">
    <source>
        <dbReference type="ARBA" id="ARBA00004241"/>
    </source>
</evidence>
<dbReference type="KEGG" id="paek:D3873_07550"/>
<dbReference type="NCBIfam" id="TIGR02532">
    <property type="entry name" value="IV_pilin_GFxxxE"/>
    <property type="match status" value="1"/>
</dbReference>
<evidence type="ECO:0000313" key="5">
    <source>
        <dbReference type="Proteomes" id="UP000265725"/>
    </source>
</evidence>
<keyword evidence="2" id="KW-0178">Competence</keyword>
<dbReference type="Proteomes" id="UP000265725">
    <property type="component" value="Chromosome"/>
</dbReference>
<evidence type="ECO:0000256" key="3">
    <source>
        <dbReference type="SAM" id="Phobius"/>
    </source>
</evidence>
<name>A0A385YW43_9BACL</name>
<dbReference type="GO" id="GO:0030420">
    <property type="term" value="P:establishment of competence for transformation"/>
    <property type="evidence" value="ECO:0007669"/>
    <property type="project" value="UniProtKB-KW"/>
</dbReference>
<dbReference type="AlphaFoldDB" id="A0A385YW43"/>
<reference evidence="5" key="1">
    <citation type="submission" date="2018-09" db="EMBL/GenBank/DDBJ databases">
        <authorList>
            <person name="Zhu H."/>
        </authorList>
    </citation>
    <scope>NUCLEOTIDE SEQUENCE [LARGE SCALE GENOMIC DNA]</scope>
    <source>
        <strain evidence="5">K2R23-3</strain>
    </source>
</reference>
<dbReference type="GO" id="GO:0009986">
    <property type="term" value="C:cell surface"/>
    <property type="evidence" value="ECO:0007669"/>
    <property type="project" value="UniProtKB-SubCell"/>
</dbReference>
<dbReference type="OrthoDB" id="2454081at2"/>
<keyword evidence="3" id="KW-0472">Membrane</keyword>
<keyword evidence="5" id="KW-1185">Reference proteome</keyword>
<dbReference type="Gene3D" id="3.30.700.10">
    <property type="entry name" value="Glycoprotein, Type 4 Pilin"/>
    <property type="match status" value="1"/>
</dbReference>
<dbReference type="EMBL" id="CP032418">
    <property type="protein sequence ID" value="AYC29753.1"/>
    <property type="molecule type" value="Genomic_DNA"/>
</dbReference>
<dbReference type="PROSITE" id="PS00409">
    <property type="entry name" value="PROKAR_NTER_METHYL"/>
    <property type="match status" value="1"/>
</dbReference>
<protein>
    <submittedName>
        <fullName evidence="4">Prepilin-type N-terminal cleavage/methylation domain-containing protein</fullName>
    </submittedName>
</protein>
<accession>A0A385YW43</accession>
<evidence type="ECO:0000313" key="4">
    <source>
        <dbReference type="EMBL" id="AYC29753.1"/>
    </source>
</evidence>
<proteinExistence type="predicted"/>